<organism evidence="1">
    <name type="scientific">bioreactor metagenome</name>
    <dbReference type="NCBI Taxonomy" id="1076179"/>
    <lineage>
        <taxon>unclassified sequences</taxon>
        <taxon>metagenomes</taxon>
        <taxon>ecological metagenomes</taxon>
    </lineage>
</organism>
<name>A0A645IBA5_9ZZZZ</name>
<gene>
    <name evidence="1" type="ORF">SDC9_196231</name>
</gene>
<sequence>MDNALDLDLSNWIAIDELRRYLMKDTYTTKSLFTRIKDAADEKDYAKVSELQLELDERIATLRKLYSNYKKNLLDF</sequence>
<dbReference type="AlphaFoldDB" id="A0A645IBA5"/>
<dbReference type="EMBL" id="VSSQ01111119">
    <property type="protein sequence ID" value="MPN48621.1"/>
    <property type="molecule type" value="Genomic_DNA"/>
</dbReference>
<reference evidence="1" key="1">
    <citation type="submission" date="2019-08" db="EMBL/GenBank/DDBJ databases">
        <authorList>
            <person name="Kucharzyk K."/>
            <person name="Murdoch R.W."/>
            <person name="Higgins S."/>
            <person name="Loffler F."/>
        </authorList>
    </citation>
    <scope>NUCLEOTIDE SEQUENCE</scope>
</reference>
<protein>
    <submittedName>
        <fullName evidence="1">Uncharacterized protein</fullName>
    </submittedName>
</protein>
<evidence type="ECO:0000313" key="1">
    <source>
        <dbReference type="EMBL" id="MPN48621.1"/>
    </source>
</evidence>
<proteinExistence type="predicted"/>
<accession>A0A645IBA5</accession>
<comment type="caution">
    <text evidence="1">The sequence shown here is derived from an EMBL/GenBank/DDBJ whole genome shotgun (WGS) entry which is preliminary data.</text>
</comment>